<name>A0A8X6USA5_NEPPI</name>
<evidence type="ECO:0000313" key="2">
    <source>
        <dbReference type="Proteomes" id="UP000887013"/>
    </source>
</evidence>
<evidence type="ECO:0000313" key="1">
    <source>
        <dbReference type="EMBL" id="GFU43138.1"/>
    </source>
</evidence>
<reference evidence="1" key="1">
    <citation type="submission" date="2020-08" db="EMBL/GenBank/DDBJ databases">
        <title>Multicomponent nature underlies the extraordinary mechanical properties of spider dragline silk.</title>
        <authorList>
            <person name="Kono N."/>
            <person name="Nakamura H."/>
            <person name="Mori M."/>
            <person name="Yoshida Y."/>
            <person name="Ohtoshi R."/>
            <person name="Malay A.D."/>
            <person name="Moran D.A.P."/>
            <person name="Tomita M."/>
            <person name="Numata K."/>
            <person name="Arakawa K."/>
        </authorList>
    </citation>
    <scope>NUCLEOTIDE SEQUENCE</scope>
</reference>
<accession>A0A8X6USA5</accession>
<comment type="caution">
    <text evidence="1">The sequence shown here is derived from an EMBL/GenBank/DDBJ whole genome shotgun (WGS) entry which is preliminary data.</text>
</comment>
<dbReference type="AlphaFoldDB" id="A0A8X6USA5"/>
<keyword evidence="2" id="KW-1185">Reference proteome</keyword>
<sequence length="83" mass="9481">MCSVPVSSERKFLSKRNDVYSRRYQPIGSRRDYVIRLCVMSANSRKAQLHAELSGRRDQVSGETEYGFCASTEEPSMASEKQK</sequence>
<proteinExistence type="predicted"/>
<dbReference type="EMBL" id="BMAW01132339">
    <property type="protein sequence ID" value="GFU43138.1"/>
    <property type="molecule type" value="Genomic_DNA"/>
</dbReference>
<dbReference type="Proteomes" id="UP000887013">
    <property type="component" value="Unassembled WGS sequence"/>
</dbReference>
<protein>
    <submittedName>
        <fullName evidence="1">Uncharacterized protein</fullName>
    </submittedName>
</protein>
<organism evidence="1 2">
    <name type="scientific">Nephila pilipes</name>
    <name type="common">Giant wood spider</name>
    <name type="synonym">Nephila maculata</name>
    <dbReference type="NCBI Taxonomy" id="299642"/>
    <lineage>
        <taxon>Eukaryota</taxon>
        <taxon>Metazoa</taxon>
        <taxon>Ecdysozoa</taxon>
        <taxon>Arthropoda</taxon>
        <taxon>Chelicerata</taxon>
        <taxon>Arachnida</taxon>
        <taxon>Araneae</taxon>
        <taxon>Araneomorphae</taxon>
        <taxon>Entelegynae</taxon>
        <taxon>Araneoidea</taxon>
        <taxon>Nephilidae</taxon>
        <taxon>Nephila</taxon>
    </lineage>
</organism>
<gene>
    <name evidence="1" type="ORF">NPIL_347071</name>
</gene>